<dbReference type="PANTHER" id="PTHR43280:SF32">
    <property type="entry name" value="TRANSCRIPTIONAL REGULATORY PROTEIN"/>
    <property type="match status" value="1"/>
</dbReference>
<sequence>MSGSKYKRTSDKNAASHSLENDFEIFENSTEFPIPLYPSYSRRAIVAFCTKGSAKVDIHEYDHLFMKGELVVIFPGQLVSLSESSKDFTVSYFSLSINLYNDVLSGLCRFSPLFFFYMRSHYYYNLSELEISRYINFFQLVYSKAKGPENLYRKDSIIHLMRILYLDIYNAYKINSQNAQFKLNSHKKELANGFFQLIMKYYKDNRSVTFYANKLYITPKYLTMVVKEVSGKSAKDWITEYIIQEIKFLLKNSSLNIQEIAIRTHFSNQTSLGRFFRKHTGVSPSFYRTQN</sequence>
<evidence type="ECO:0000256" key="1">
    <source>
        <dbReference type="ARBA" id="ARBA00023015"/>
    </source>
</evidence>
<dbReference type="PANTHER" id="PTHR43280">
    <property type="entry name" value="ARAC-FAMILY TRANSCRIPTIONAL REGULATOR"/>
    <property type="match status" value="1"/>
</dbReference>
<dbReference type="RefSeq" id="WP_115500389.1">
    <property type="nucleotide sequence ID" value="NZ_JACRTI010000040.1"/>
</dbReference>
<dbReference type="Proteomes" id="UP000629596">
    <property type="component" value="Unassembled WGS sequence"/>
</dbReference>
<dbReference type="PROSITE" id="PS01124">
    <property type="entry name" value="HTH_ARAC_FAMILY_2"/>
    <property type="match status" value="1"/>
</dbReference>
<accession>A0A3D8HBM1</accession>
<protein>
    <submittedName>
        <fullName evidence="6">AraC family transcriptional regulator</fullName>
    </submittedName>
</protein>
<comment type="caution">
    <text evidence="6">The sequence shown here is derived from an EMBL/GenBank/DDBJ whole genome shotgun (WGS) entry which is preliminary data.</text>
</comment>
<evidence type="ECO:0000256" key="3">
    <source>
        <dbReference type="ARBA" id="ARBA00023163"/>
    </source>
</evidence>
<reference evidence="5 8" key="2">
    <citation type="submission" date="2020-08" db="EMBL/GenBank/DDBJ databases">
        <title>Genome public.</title>
        <authorList>
            <person name="Liu C."/>
            <person name="Sun Q."/>
        </authorList>
    </citation>
    <scope>NUCLEOTIDE SEQUENCE [LARGE SCALE GENOMIC DNA]</scope>
    <source>
        <strain evidence="5 8">426_9</strain>
    </source>
</reference>
<evidence type="ECO:0000256" key="2">
    <source>
        <dbReference type="ARBA" id="ARBA00023125"/>
    </source>
</evidence>
<keyword evidence="8" id="KW-1185">Reference proteome</keyword>
<gene>
    <name evidence="6" type="ORF">DWU89_14715</name>
    <name evidence="5" type="ORF">H8784_14345</name>
</gene>
<keyword evidence="3" id="KW-0804">Transcription</keyword>
<dbReference type="InterPro" id="IPR018060">
    <property type="entry name" value="HTH_AraC"/>
</dbReference>
<dbReference type="Proteomes" id="UP000256321">
    <property type="component" value="Unassembled WGS sequence"/>
</dbReference>
<evidence type="ECO:0000313" key="5">
    <source>
        <dbReference type="EMBL" id="MBC8602895.1"/>
    </source>
</evidence>
<dbReference type="Gene3D" id="1.10.10.60">
    <property type="entry name" value="Homeodomain-like"/>
    <property type="match status" value="1"/>
</dbReference>
<dbReference type="GO" id="GO:0043565">
    <property type="term" value="F:sequence-specific DNA binding"/>
    <property type="evidence" value="ECO:0007669"/>
    <property type="project" value="InterPro"/>
</dbReference>
<organism evidence="6 7">
    <name type="scientific">Parabacteroides acidifaciens</name>
    <dbReference type="NCBI Taxonomy" id="2290935"/>
    <lineage>
        <taxon>Bacteria</taxon>
        <taxon>Pseudomonadati</taxon>
        <taxon>Bacteroidota</taxon>
        <taxon>Bacteroidia</taxon>
        <taxon>Bacteroidales</taxon>
        <taxon>Tannerellaceae</taxon>
        <taxon>Parabacteroides</taxon>
    </lineage>
</organism>
<dbReference type="SUPFAM" id="SSF46689">
    <property type="entry name" value="Homeodomain-like"/>
    <property type="match status" value="1"/>
</dbReference>
<dbReference type="Pfam" id="PF12833">
    <property type="entry name" value="HTH_18"/>
    <property type="match status" value="1"/>
</dbReference>
<evidence type="ECO:0000259" key="4">
    <source>
        <dbReference type="PROSITE" id="PS01124"/>
    </source>
</evidence>
<dbReference type="GO" id="GO:0003700">
    <property type="term" value="F:DNA-binding transcription factor activity"/>
    <property type="evidence" value="ECO:0007669"/>
    <property type="project" value="InterPro"/>
</dbReference>
<keyword evidence="1" id="KW-0805">Transcription regulation</keyword>
<feature type="domain" description="HTH araC/xylS-type" evidence="4">
    <location>
        <begin position="192"/>
        <end position="290"/>
    </location>
</feature>
<evidence type="ECO:0000313" key="7">
    <source>
        <dbReference type="Proteomes" id="UP000256321"/>
    </source>
</evidence>
<reference evidence="6 7" key="1">
    <citation type="submission" date="2018-07" db="EMBL/GenBank/DDBJ databases">
        <title>Parabacteroides acidifaciens nov. sp., isolated from human feces.</title>
        <authorList>
            <person name="Wang Y.J."/>
        </authorList>
    </citation>
    <scope>NUCLEOTIDE SEQUENCE [LARGE SCALE GENOMIC DNA]</scope>
    <source>
        <strain evidence="6 7">426-9</strain>
    </source>
</reference>
<evidence type="ECO:0000313" key="6">
    <source>
        <dbReference type="EMBL" id="RDU48379.1"/>
    </source>
</evidence>
<evidence type="ECO:0000313" key="8">
    <source>
        <dbReference type="Proteomes" id="UP000629596"/>
    </source>
</evidence>
<dbReference type="SMART" id="SM00342">
    <property type="entry name" value="HTH_ARAC"/>
    <property type="match status" value="1"/>
</dbReference>
<name>A0A3D8HBM1_9BACT</name>
<dbReference type="EMBL" id="QREV01000040">
    <property type="protein sequence ID" value="RDU48379.1"/>
    <property type="molecule type" value="Genomic_DNA"/>
</dbReference>
<keyword evidence="2" id="KW-0238">DNA-binding</keyword>
<dbReference type="InterPro" id="IPR009057">
    <property type="entry name" value="Homeodomain-like_sf"/>
</dbReference>
<dbReference type="EMBL" id="JACRTI010000040">
    <property type="protein sequence ID" value="MBC8602895.1"/>
    <property type="molecule type" value="Genomic_DNA"/>
</dbReference>
<dbReference type="AlphaFoldDB" id="A0A3D8HBM1"/>
<proteinExistence type="predicted"/>